<dbReference type="InterPro" id="IPR027417">
    <property type="entry name" value="P-loop_NTPase"/>
</dbReference>
<keyword evidence="2" id="KW-1185">Reference proteome</keyword>
<sequence length="101" mass="11699">MNFIWEKVMSSLRAQNFQRVLIQKVNARIRLAQVCRVILITPSFRFQRIAIARALLKNAPILILDEVVFAGVYIRSARFSGEVQVKRIIRAILEGLIHLRI</sequence>
<accession>A0AAN8THM5</accession>
<name>A0AAN8THM5_SOLBU</name>
<protein>
    <submittedName>
        <fullName evidence="1">Uncharacterized protein</fullName>
    </submittedName>
</protein>
<proteinExistence type="predicted"/>
<dbReference type="SUPFAM" id="SSF52540">
    <property type="entry name" value="P-loop containing nucleoside triphosphate hydrolases"/>
    <property type="match status" value="1"/>
</dbReference>
<evidence type="ECO:0000313" key="1">
    <source>
        <dbReference type="EMBL" id="KAK6785357.1"/>
    </source>
</evidence>
<organism evidence="1 2">
    <name type="scientific">Solanum bulbocastanum</name>
    <name type="common">Wild potato</name>
    <dbReference type="NCBI Taxonomy" id="147425"/>
    <lineage>
        <taxon>Eukaryota</taxon>
        <taxon>Viridiplantae</taxon>
        <taxon>Streptophyta</taxon>
        <taxon>Embryophyta</taxon>
        <taxon>Tracheophyta</taxon>
        <taxon>Spermatophyta</taxon>
        <taxon>Magnoliopsida</taxon>
        <taxon>eudicotyledons</taxon>
        <taxon>Gunneridae</taxon>
        <taxon>Pentapetalae</taxon>
        <taxon>asterids</taxon>
        <taxon>lamiids</taxon>
        <taxon>Solanales</taxon>
        <taxon>Solanaceae</taxon>
        <taxon>Solanoideae</taxon>
        <taxon>Solaneae</taxon>
        <taxon>Solanum</taxon>
    </lineage>
</organism>
<reference evidence="1 2" key="1">
    <citation type="submission" date="2024-02" db="EMBL/GenBank/DDBJ databases">
        <title>de novo genome assembly of Solanum bulbocastanum strain 11H21.</title>
        <authorList>
            <person name="Hosaka A.J."/>
        </authorList>
    </citation>
    <scope>NUCLEOTIDE SEQUENCE [LARGE SCALE GENOMIC DNA]</scope>
    <source>
        <tissue evidence="1">Young leaves</tissue>
    </source>
</reference>
<gene>
    <name evidence="1" type="ORF">RDI58_018812</name>
</gene>
<dbReference type="AlphaFoldDB" id="A0AAN8THM5"/>
<comment type="caution">
    <text evidence="1">The sequence shown here is derived from an EMBL/GenBank/DDBJ whole genome shotgun (WGS) entry which is preliminary data.</text>
</comment>
<dbReference type="Proteomes" id="UP001371456">
    <property type="component" value="Unassembled WGS sequence"/>
</dbReference>
<dbReference type="Gene3D" id="3.40.50.300">
    <property type="entry name" value="P-loop containing nucleotide triphosphate hydrolases"/>
    <property type="match status" value="1"/>
</dbReference>
<evidence type="ECO:0000313" key="2">
    <source>
        <dbReference type="Proteomes" id="UP001371456"/>
    </source>
</evidence>
<dbReference type="EMBL" id="JBANQN010000007">
    <property type="protein sequence ID" value="KAK6785357.1"/>
    <property type="molecule type" value="Genomic_DNA"/>
</dbReference>